<evidence type="ECO:0000256" key="1">
    <source>
        <dbReference type="ARBA" id="ARBA00022658"/>
    </source>
</evidence>
<proteinExistence type="predicted"/>
<accession>A0AAP0WX04</accession>
<comment type="caution">
    <text evidence="5">The sequence shown here is derived from an EMBL/GenBank/DDBJ whole genome shotgun (WGS) entry which is preliminary data.</text>
</comment>
<dbReference type="GO" id="GO:0005085">
    <property type="term" value="F:guanyl-nucleotide exchange factor activity"/>
    <property type="evidence" value="ECO:0007669"/>
    <property type="project" value="UniProtKB-UniRule"/>
</dbReference>
<dbReference type="InterPro" id="IPR038937">
    <property type="entry name" value="RopGEF"/>
</dbReference>
<evidence type="ECO:0000313" key="5">
    <source>
        <dbReference type="EMBL" id="KAK9283164.1"/>
    </source>
</evidence>
<keyword evidence="3" id="KW-1133">Transmembrane helix</keyword>
<keyword evidence="1 2" id="KW-0344">Guanine-nucleotide releasing factor</keyword>
<keyword evidence="6" id="KW-1185">Reference proteome</keyword>
<feature type="domain" description="PRONE" evidence="4">
    <location>
        <begin position="1"/>
        <end position="166"/>
    </location>
</feature>
<dbReference type="InterPro" id="IPR005512">
    <property type="entry name" value="PRONE_dom"/>
</dbReference>
<reference evidence="5 6" key="1">
    <citation type="journal article" date="2024" name="Plant J.">
        <title>Genome sequences and population genomics reveal climatic adaptation and genomic divergence between two closely related sweetgum species.</title>
        <authorList>
            <person name="Xu W.Q."/>
            <person name="Ren C.Q."/>
            <person name="Zhang X.Y."/>
            <person name="Comes H.P."/>
            <person name="Liu X.H."/>
            <person name="Li Y.G."/>
            <person name="Kettle C.J."/>
            <person name="Jalonen R."/>
            <person name="Gaisberger H."/>
            <person name="Ma Y.Z."/>
            <person name="Qiu Y.X."/>
        </authorList>
    </citation>
    <scope>NUCLEOTIDE SEQUENCE [LARGE SCALE GENOMIC DNA]</scope>
    <source>
        <strain evidence="5">Hangzhou</strain>
    </source>
</reference>
<protein>
    <recommendedName>
        <fullName evidence="4">PRONE domain-containing protein</fullName>
    </recommendedName>
</protein>
<feature type="transmembrane region" description="Helical" evidence="3">
    <location>
        <begin position="21"/>
        <end position="48"/>
    </location>
</feature>
<dbReference type="Proteomes" id="UP001415857">
    <property type="component" value="Unassembled WGS sequence"/>
</dbReference>
<dbReference type="PANTHER" id="PTHR33101">
    <property type="entry name" value="ROP GUANINE NUCLEOTIDE EXCHANGE FACTOR 1"/>
    <property type="match status" value="1"/>
</dbReference>
<evidence type="ECO:0000256" key="2">
    <source>
        <dbReference type="PROSITE-ProRule" id="PRU00663"/>
    </source>
</evidence>
<keyword evidence="3" id="KW-0472">Membrane</keyword>
<dbReference type="Pfam" id="PF03759">
    <property type="entry name" value="PRONE"/>
    <property type="match status" value="2"/>
</dbReference>
<dbReference type="PROSITE" id="PS51334">
    <property type="entry name" value="PRONE"/>
    <property type="match status" value="1"/>
</dbReference>
<gene>
    <name evidence="5" type="ORF">L1049_011396</name>
</gene>
<keyword evidence="3" id="KW-0812">Transmembrane</keyword>
<dbReference type="Gene3D" id="1.20.58.1310">
    <property type="entry name" value="PRONE domain, subdomain 2"/>
    <property type="match status" value="1"/>
</dbReference>
<evidence type="ECO:0000313" key="6">
    <source>
        <dbReference type="Proteomes" id="UP001415857"/>
    </source>
</evidence>
<dbReference type="EMBL" id="JBBPBK010000006">
    <property type="protein sequence ID" value="KAK9283164.1"/>
    <property type="molecule type" value="Genomic_DNA"/>
</dbReference>
<dbReference type="PANTHER" id="PTHR33101:SF14">
    <property type="entry name" value="ROP GUANINE NUCLEOTIDE EXCHANGE FACTOR 7"/>
    <property type="match status" value="1"/>
</dbReference>
<organism evidence="5 6">
    <name type="scientific">Liquidambar formosana</name>
    <name type="common">Formosan gum</name>
    <dbReference type="NCBI Taxonomy" id="63359"/>
    <lineage>
        <taxon>Eukaryota</taxon>
        <taxon>Viridiplantae</taxon>
        <taxon>Streptophyta</taxon>
        <taxon>Embryophyta</taxon>
        <taxon>Tracheophyta</taxon>
        <taxon>Spermatophyta</taxon>
        <taxon>Magnoliopsida</taxon>
        <taxon>eudicotyledons</taxon>
        <taxon>Gunneridae</taxon>
        <taxon>Pentapetalae</taxon>
        <taxon>Saxifragales</taxon>
        <taxon>Altingiaceae</taxon>
        <taxon>Liquidambar</taxon>
    </lineage>
</organism>
<evidence type="ECO:0000259" key="4">
    <source>
        <dbReference type="PROSITE" id="PS51334"/>
    </source>
</evidence>
<sequence length="166" mass="19136">MMKQRFSKLLLEMISQDVENGVCTTLAISNAITYLCGMLSVCLLLNFLPHFFNNEFLWEEHTSLGDLIFRYIRSEQFSFECLLDCLDLYSEHQALEIANQVKNLLETYLQHKPIQSSWEMVKDLMVDADNIKGIACRKSRKPLALLEAAVPQSPSDNLKYEQNPVQ</sequence>
<dbReference type="AlphaFoldDB" id="A0AAP0WX04"/>
<dbReference type="Gene3D" id="1.20.58.2010">
    <property type="entry name" value="PRONE domain, subdomain 1"/>
    <property type="match status" value="1"/>
</dbReference>
<evidence type="ECO:0000256" key="3">
    <source>
        <dbReference type="SAM" id="Phobius"/>
    </source>
</evidence>
<name>A0AAP0WX04_LIQFO</name>